<comment type="similarity">
    <text evidence="1">Belongs to the leguminous lectin family.</text>
</comment>
<gene>
    <name evidence="4" type="ORF">Tci_684659</name>
</gene>
<keyword evidence="4" id="KW-0418">Kinase</keyword>
<feature type="domain" description="Legume lectin" evidence="3">
    <location>
        <begin position="80"/>
        <end position="196"/>
    </location>
</feature>
<dbReference type="SUPFAM" id="SSF49899">
    <property type="entry name" value="Concanavalin A-like lectins/glucanases"/>
    <property type="match status" value="1"/>
</dbReference>
<organism evidence="4">
    <name type="scientific">Tanacetum cinerariifolium</name>
    <name type="common">Dalmatian daisy</name>
    <name type="synonym">Chrysanthemum cinerariifolium</name>
    <dbReference type="NCBI Taxonomy" id="118510"/>
    <lineage>
        <taxon>Eukaryota</taxon>
        <taxon>Viridiplantae</taxon>
        <taxon>Streptophyta</taxon>
        <taxon>Embryophyta</taxon>
        <taxon>Tracheophyta</taxon>
        <taxon>Spermatophyta</taxon>
        <taxon>Magnoliopsida</taxon>
        <taxon>eudicotyledons</taxon>
        <taxon>Gunneridae</taxon>
        <taxon>Pentapetalae</taxon>
        <taxon>asterids</taxon>
        <taxon>campanulids</taxon>
        <taxon>Asterales</taxon>
        <taxon>Asteraceae</taxon>
        <taxon>Asteroideae</taxon>
        <taxon>Anthemideae</taxon>
        <taxon>Anthemidinae</taxon>
        <taxon>Tanacetum</taxon>
    </lineage>
</organism>
<evidence type="ECO:0000256" key="2">
    <source>
        <dbReference type="ARBA" id="ARBA00022734"/>
    </source>
</evidence>
<dbReference type="InterPro" id="IPR050258">
    <property type="entry name" value="Leguminous_Lectin"/>
</dbReference>
<evidence type="ECO:0000256" key="1">
    <source>
        <dbReference type="ARBA" id="ARBA00007606"/>
    </source>
</evidence>
<proteinExistence type="inferred from homology"/>
<keyword evidence="4" id="KW-0808">Transferase</keyword>
<dbReference type="PROSITE" id="PS00307">
    <property type="entry name" value="LECTIN_LEGUME_BETA"/>
    <property type="match status" value="1"/>
</dbReference>
<dbReference type="EMBL" id="BKCJ010557827">
    <property type="protein sequence ID" value="GFB12688.1"/>
    <property type="molecule type" value="Genomic_DNA"/>
</dbReference>
<accession>A0A699KWI4</accession>
<dbReference type="AlphaFoldDB" id="A0A699KWI4"/>
<keyword evidence="2 4" id="KW-0430">Lectin</keyword>
<dbReference type="GO" id="GO:0016301">
    <property type="term" value="F:kinase activity"/>
    <property type="evidence" value="ECO:0007669"/>
    <property type="project" value="UniProtKB-KW"/>
</dbReference>
<sequence>MTKDTDGSRHIFDLIDGGVAANNPVQAHFEFIVHLNDKCYFFCIISPGIFPLPPNKLKHGANIIDSGIQVKPDRIGFNWSSKVGHATYIRQLHLWNNKSGELASLANFTFVIDSNKNESYADGLTFFLAQNNSVIIPGGAMGLPTDAITTASINQFVAVEFDTYWNGWDPVNSNLTSMGDHVGISINFVESVKAQKWFKNINDGG</sequence>
<evidence type="ECO:0000313" key="4">
    <source>
        <dbReference type="EMBL" id="GFB12688.1"/>
    </source>
</evidence>
<dbReference type="Gene3D" id="2.60.120.200">
    <property type="match status" value="1"/>
</dbReference>
<dbReference type="InterPro" id="IPR001220">
    <property type="entry name" value="Legume_lectin_dom"/>
</dbReference>
<evidence type="ECO:0000259" key="3">
    <source>
        <dbReference type="Pfam" id="PF00139"/>
    </source>
</evidence>
<dbReference type="Pfam" id="PF00139">
    <property type="entry name" value="Lectin_legB"/>
    <property type="match status" value="1"/>
</dbReference>
<dbReference type="InterPro" id="IPR019825">
    <property type="entry name" value="Lectin_legB_Mn/Ca_BS"/>
</dbReference>
<dbReference type="InterPro" id="IPR013320">
    <property type="entry name" value="ConA-like_dom_sf"/>
</dbReference>
<comment type="caution">
    <text evidence="4">The sequence shown here is derived from an EMBL/GenBank/DDBJ whole genome shotgun (WGS) entry which is preliminary data.</text>
</comment>
<name>A0A699KWI4_TANCI</name>
<feature type="non-terminal residue" evidence="4">
    <location>
        <position position="205"/>
    </location>
</feature>
<protein>
    <submittedName>
        <fullName evidence="4">L-type lectin-domain containing receptor kinase IX.1-like</fullName>
    </submittedName>
</protein>
<dbReference type="PANTHER" id="PTHR32401:SF49">
    <property type="entry name" value="OS10G0129200 PROTEIN"/>
    <property type="match status" value="1"/>
</dbReference>
<dbReference type="GO" id="GO:0030246">
    <property type="term" value="F:carbohydrate binding"/>
    <property type="evidence" value="ECO:0007669"/>
    <property type="project" value="UniProtKB-KW"/>
</dbReference>
<reference evidence="4" key="1">
    <citation type="journal article" date="2019" name="Sci. Rep.">
        <title>Draft genome of Tanacetum cinerariifolium, the natural source of mosquito coil.</title>
        <authorList>
            <person name="Yamashiro T."/>
            <person name="Shiraishi A."/>
            <person name="Satake H."/>
            <person name="Nakayama K."/>
        </authorList>
    </citation>
    <scope>NUCLEOTIDE SEQUENCE</scope>
</reference>
<keyword evidence="4" id="KW-0675">Receptor</keyword>
<dbReference type="PANTHER" id="PTHR32401">
    <property type="entry name" value="CONCANAVALIN A-LIKE LECTIN FAMILY PROTEIN"/>
    <property type="match status" value="1"/>
</dbReference>